<organism evidence="3 4">
    <name type="scientific">Clavelina lepadiformis</name>
    <name type="common">Light-bulb sea squirt</name>
    <name type="synonym">Ascidia lepadiformis</name>
    <dbReference type="NCBI Taxonomy" id="159417"/>
    <lineage>
        <taxon>Eukaryota</taxon>
        <taxon>Metazoa</taxon>
        <taxon>Chordata</taxon>
        <taxon>Tunicata</taxon>
        <taxon>Ascidiacea</taxon>
        <taxon>Aplousobranchia</taxon>
        <taxon>Clavelinidae</taxon>
        <taxon>Clavelina</taxon>
    </lineage>
</organism>
<dbReference type="PANTHER" id="PTHR28634:SF1">
    <property type="entry name" value="ZINC FINGER B-BOX DOMAIN-CONTAINING PROTEIN 1"/>
    <property type="match status" value="1"/>
</dbReference>
<gene>
    <name evidence="3" type="ORF">CVLEPA_LOCUS27309</name>
</gene>
<feature type="region of interest" description="Disordered" evidence="1">
    <location>
        <begin position="494"/>
        <end position="516"/>
    </location>
</feature>
<evidence type="ECO:0000256" key="1">
    <source>
        <dbReference type="SAM" id="MobiDB-lite"/>
    </source>
</evidence>
<dbReference type="Pfam" id="PF18694">
    <property type="entry name" value="TDP-43_N"/>
    <property type="match status" value="1"/>
</dbReference>
<proteinExistence type="predicted"/>
<feature type="region of interest" description="Disordered" evidence="1">
    <location>
        <begin position="82"/>
        <end position="128"/>
    </location>
</feature>
<dbReference type="Proteomes" id="UP001642483">
    <property type="component" value="Unassembled WGS sequence"/>
</dbReference>
<comment type="caution">
    <text evidence="3">The sequence shown here is derived from an EMBL/GenBank/DDBJ whole genome shotgun (WGS) entry which is preliminary data.</text>
</comment>
<dbReference type="InterPro" id="IPR037688">
    <property type="entry name" value="ZBBX"/>
</dbReference>
<sequence length="727" mass="82033">MSHHIGFDAPLPSEKNYTERQTKKKDAEIASAKKRESKKLDIDNKKMEWRLHQLKLAMEKEKEERGKQTYIWKSGKDGALESHARNILGRTIKPRNSAKSEDKKTKKGVKVLTDEPLDVPKRKSHSKDLIAKLKSNGPDSLLPKEEKSANHPHVYNQSWISISLDKSNDEVMEIQSDSDGNLPLEVLHGLAPASIGLYFVKYARKRLLLAVDGKVLKPKTGWGSEVYFPYFANVSPLPPQMAPAPPRKPRREKMSLEDPTTPKGGQLLQGSFDEEQNAKAFQQAVIEWRKENSQKSQPASQELSSVASVEMSEHVVQSEPVEVNVTFSQTTTLSYMERLLLKKHRVTEIPPLPGSNETRHEDSGNNTSELTEEEIEERERYRELFTPQPSQHSANTVSSIDMHEQFCSISEVEAPVSLPQNGNWMESFDVTNETVCYVDEATDEEDNHLNSSFVTSSKNDHLNICDLGQQFSLSNGVSEPSILDKYSTKLENEHFKHEEDDNRRMQDEHNGFNDSHQSLEINNNIVKFIGEIPLNPDAVYQQSLGDFHATMNSEWDALQSKLDQPAQNILLCHQGNAQWMADQSIARHISQDHIADAELPEENKDPFTRQEQDIENPVAHQEQDNEDAKTLNQLEWELASQTGNITSDGRISRLIDEWSSDEEDVALGIINDPGFGSGLSTPELDHVSLGTGLSWRGGGQSDEDFRKMEDFMLGDVNSESESDEDSV</sequence>
<feature type="domain" description="TAR DNA-binding protein 43 N-terminal" evidence="2">
    <location>
        <begin position="160"/>
        <end position="231"/>
    </location>
</feature>
<dbReference type="PANTHER" id="PTHR28634">
    <property type="entry name" value="ZINC FINGER B-BOX DOMAIN-CONTAINING PROTEIN 1"/>
    <property type="match status" value="1"/>
</dbReference>
<dbReference type="InterPro" id="IPR041105">
    <property type="entry name" value="TDP-43_N"/>
</dbReference>
<dbReference type="EMBL" id="CAWYQH010000141">
    <property type="protein sequence ID" value="CAK8694034.1"/>
    <property type="molecule type" value="Genomic_DNA"/>
</dbReference>
<reference evidence="3 4" key="1">
    <citation type="submission" date="2024-02" db="EMBL/GenBank/DDBJ databases">
        <authorList>
            <person name="Daric V."/>
            <person name="Darras S."/>
        </authorList>
    </citation>
    <scope>NUCLEOTIDE SEQUENCE [LARGE SCALE GENOMIC DNA]</scope>
</reference>
<feature type="compositionally biased region" description="Basic and acidic residues" evidence="1">
    <location>
        <begin position="16"/>
        <end position="39"/>
    </location>
</feature>
<evidence type="ECO:0000313" key="3">
    <source>
        <dbReference type="EMBL" id="CAK8694034.1"/>
    </source>
</evidence>
<feature type="compositionally biased region" description="Basic and acidic residues" evidence="1">
    <location>
        <begin position="118"/>
        <end position="128"/>
    </location>
</feature>
<evidence type="ECO:0000259" key="2">
    <source>
        <dbReference type="Pfam" id="PF18694"/>
    </source>
</evidence>
<name>A0ABP0GTM5_CLALP</name>
<feature type="region of interest" description="Disordered" evidence="1">
    <location>
        <begin position="346"/>
        <end position="376"/>
    </location>
</feature>
<feature type="compositionally biased region" description="Basic and acidic residues" evidence="1">
    <location>
        <begin position="494"/>
        <end position="511"/>
    </location>
</feature>
<evidence type="ECO:0000313" key="4">
    <source>
        <dbReference type="Proteomes" id="UP001642483"/>
    </source>
</evidence>
<keyword evidence="4" id="KW-1185">Reference proteome</keyword>
<feature type="region of interest" description="Disordered" evidence="1">
    <location>
        <begin position="238"/>
        <end position="269"/>
    </location>
</feature>
<accession>A0ABP0GTM5</accession>
<feature type="region of interest" description="Disordered" evidence="1">
    <location>
        <begin position="1"/>
        <end position="39"/>
    </location>
</feature>
<protein>
    <recommendedName>
        <fullName evidence="2">TAR DNA-binding protein 43 N-terminal domain-containing protein</fullName>
    </recommendedName>
</protein>